<gene>
    <name evidence="2" type="ORF">DQG23_39895</name>
</gene>
<dbReference type="PROSITE" id="PS51186">
    <property type="entry name" value="GNAT"/>
    <property type="match status" value="1"/>
</dbReference>
<dbReference type="RefSeq" id="WP_113036628.1">
    <property type="nucleotide sequence ID" value="NZ_QMFB01000052.1"/>
</dbReference>
<keyword evidence="3" id="KW-1185">Reference proteome</keyword>
<sequence>MTHKFETQRLFLRFFELSDAKVVQELAGNEEVARTTLSIPYPYPDGAAEKWIETVRQSSEKGDSYAFAIIKKDDGALIGNMSMGVSSKHKRAELAYWIGKPFWGQGYATEAARRIVQFGFEDLELNRIFAAAMTKNPGSYKVMTKIGMKEEGTFPQHVLKWGVYEDLVFYGMMQSEYLKNSALEFKDNF</sequence>
<dbReference type="AlphaFoldDB" id="A0A329LM02"/>
<keyword evidence="2" id="KW-0808">Transferase</keyword>
<proteinExistence type="predicted"/>
<dbReference type="InterPro" id="IPR016181">
    <property type="entry name" value="Acyl_CoA_acyltransferase"/>
</dbReference>
<comment type="caution">
    <text evidence="2">The sequence shown here is derived from an EMBL/GenBank/DDBJ whole genome shotgun (WGS) entry which is preliminary data.</text>
</comment>
<dbReference type="Pfam" id="PF13302">
    <property type="entry name" value="Acetyltransf_3"/>
    <property type="match status" value="1"/>
</dbReference>
<feature type="domain" description="N-acetyltransferase" evidence="1">
    <location>
        <begin position="10"/>
        <end position="170"/>
    </location>
</feature>
<dbReference type="Gene3D" id="3.40.630.30">
    <property type="match status" value="1"/>
</dbReference>
<reference evidence="2 3" key="1">
    <citation type="journal article" date="2009" name="Int. J. Syst. Evol. Microbiol.">
        <title>Paenibacillus contaminans sp. nov., isolated from a contaminated laboratory plate.</title>
        <authorList>
            <person name="Chou J.H."/>
            <person name="Lee J.H."/>
            <person name="Lin M.C."/>
            <person name="Chang P.S."/>
            <person name="Arun A.B."/>
            <person name="Young C.C."/>
            <person name="Chen W.M."/>
        </authorList>
    </citation>
    <scope>NUCLEOTIDE SEQUENCE [LARGE SCALE GENOMIC DNA]</scope>
    <source>
        <strain evidence="2 3">CKOBP-6</strain>
    </source>
</reference>
<dbReference type="Proteomes" id="UP000250369">
    <property type="component" value="Unassembled WGS sequence"/>
</dbReference>
<dbReference type="PANTHER" id="PTHR43792">
    <property type="entry name" value="GNAT FAMILY, PUTATIVE (AFU_ORTHOLOGUE AFUA_3G00765)-RELATED-RELATED"/>
    <property type="match status" value="1"/>
</dbReference>
<name>A0A329LM02_9BACL</name>
<organism evidence="2 3">
    <name type="scientific">Paenibacillus contaminans</name>
    <dbReference type="NCBI Taxonomy" id="450362"/>
    <lineage>
        <taxon>Bacteria</taxon>
        <taxon>Bacillati</taxon>
        <taxon>Bacillota</taxon>
        <taxon>Bacilli</taxon>
        <taxon>Bacillales</taxon>
        <taxon>Paenibacillaceae</taxon>
        <taxon>Paenibacillus</taxon>
    </lineage>
</organism>
<protein>
    <submittedName>
        <fullName evidence="2">GNAT family N-acetyltransferase</fullName>
    </submittedName>
</protein>
<dbReference type="InterPro" id="IPR000182">
    <property type="entry name" value="GNAT_dom"/>
</dbReference>
<accession>A0A329LM02</accession>
<evidence type="ECO:0000313" key="3">
    <source>
        <dbReference type="Proteomes" id="UP000250369"/>
    </source>
</evidence>
<evidence type="ECO:0000259" key="1">
    <source>
        <dbReference type="PROSITE" id="PS51186"/>
    </source>
</evidence>
<dbReference type="OrthoDB" id="9798081at2"/>
<dbReference type="GO" id="GO:0016747">
    <property type="term" value="F:acyltransferase activity, transferring groups other than amino-acyl groups"/>
    <property type="evidence" value="ECO:0007669"/>
    <property type="project" value="InterPro"/>
</dbReference>
<dbReference type="EMBL" id="QMFB01000052">
    <property type="protein sequence ID" value="RAV09195.1"/>
    <property type="molecule type" value="Genomic_DNA"/>
</dbReference>
<dbReference type="SUPFAM" id="SSF55729">
    <property type="entry name" value="Acyl-CoA N-acyltransferases (Nat)"/>
    <property type="match status" value="1"/>
</dbReference>
<dbReference type="InterPro" id="IPR051531">
    <property type="entry name" value="N-acetyltransferase"/>
</dbReference>
<evidence type="ECO:0000313" key="2">
    <source>
        <dbReference type="EMBL" id="RAV09195.1"/>
    </source>
</evidence>